<evidence type="ECO:0000256" key="1">
    <source>
        <dbReference type="SAM" id="Phobius"/>
    </source>
</evidence>
<proteinExistence type="predicted"/>
<accession>A0ABT2I105</accession>
<evidence type="ECO:0000313" key="2">
    <source>
        <dbReference type="EMBL" id="MCT2398475.1"/>
    </source>
</evidence>
<feature type="transmembrane region" description="Helical" evidence="1">
    <location>
        <begin position="162"/>
        <end position="180"/>
    </location>
</feature>
<keyword evidence="1" id="KW-0472">Membrane</keyword>
<feature type="transmembrane region" description="Helical" evidence="1">
    <location>
        <begin position="201"/>
        <end position="219"/>
    </location>
</feature>
<dbReference type="InterPro" id="IPR016833">
    <property type="entry name" value="Put_Na-Bile_cotransptr"/>
</dbReference>
<organism evidence="2 3">
    <name type="scientific">Novosphingobium mangrovi</name>
    <name type="common">ex Huang et al. 2023</name>
    <dbReference type="NCBI Taxonomy" id="2976432"/>
    <lineage>
        <taxon>Bacteria</taxon>
        <taxon>Pseudomonadati</taxon>
        <taxon>Pseudomonadota</taxon>
        <taxon>Alphaproteobacteria</taxon>
        <taxon>Sphingomonadales</taxon>
        <taxon>Sphingomonadaceae</taxon>
        <taxon>Novosphingobium</taxon>
    </lineage>
</organism>
<comment type="caution">
    <text evidence="2">The sequence shown here is derived from an EMBL/GenBank/DDBJ whole genome shotgun (WGS) entry which is preliminary data.</text>
</comment>
<dbReference type="InterPro" id="IPR038770">
    <property type="entry name" value="Na+/solute_symporter_sf"/>
</dbReference>
<name>A0ABT2I105_9SPHN</name>
<dbReference type="PANTHER" id="PTHR18640">
    <property type="entry name" value="SOLUTE CARRIER FAMILY 10 MEMBER 7"/>
    <property type="match status" value="1"/>
</dbReference>
<keyword evidence="1" id="KW-0812">Transmembrane</keyword>
<dbReference type="RefSeq" id="WP_260043625.1">
    <property type="nucleotide sequence ID" value="NZ_JANZXA010000001.1"/>
</dbReference>
<dbReference type="Pfam" id="PF13593">
    <property type="entry name" value="SBF_like"/>
    <property type="match status" value="1"/>
</dbReference>
<evidence type="ECO:0000313" key="3">
    <source>
        <dbReference type="Proteomes" id="UP001165583"/>
    </source>
</evidence>
<dbReference type="PIRSF" id="PIRSF026166">
    <property type="entry name" value="UCP026166"/>
    <property type="match status" value="1"/>
</dbReference>
<keyword evidence="1" id="KW-1133">Transmembrane helix</keyword>
<feature type="transmembrane region" description="Helical" evidence="1">
    <location>
        <begin position="30"/>
        <end position="47"/>
    </location>
</feature>
<feature type="transmembrane region" description="Helical" evidence="1">
    <location>
        <begin position="127"/>
        <end position="150"/>
    </location>
</feature>
<dbReference type="Proteomes" id="UP001165583">
    <property type="component" value="Unassembled WGS sequence"/>
</dbReference>
<keyword evidence="3" id="KW-1185">Reference proteome</keyword>
<feature type="transmembrane region" description="Helical" evidence="1">
    <location>
        <begin position="100"/>
        <end position="120"/>
    </location>
</feature>
<dbReference type="PANTHER" id="PTHR18640:SF5">
    <property type="entry name" value="SODIUM_BILE ACID COTRANSPORTER 7"/>
    <property type="match status" value="1"/>
</dbReference>
<feature type="transmembrane region" description="Helical" evidence="1">
    <location>
        <begin position="281"/>
        <end position="301"/>
    </location>
</feature>
<dbReference type="EMBL" id="JANZXA010000001">
    <property type="protein sequence ID" value="MCT2398475.1"/>
    <property type="molecule type" value="Genomic_DNA"/>
</dbReference>
<reference evidence="2" key="1">
    <citation type="submission" date="2022-09" db="EMBL/GenBank/DDBJ databases">
        <title>Novosphingobium sp. Nov., a polycyclic aromatic hydrocarbon-degrading bacterium isolated form mangrove sediments in HongKong.</title>
        <authorList>
            <person name="Hu Z."/>
        </authorList>
    </citation>
    <scope>NUCLEOTIDE SEQUENCE</scope>
    <source>
        <strain evidence="2">HK4-1</strain>
    </source>
</reference>
<gene>
    <name evidence="2" type="ORF">NZK81_02830</name>
</gene>
<protein>
    <submittedName>
        <fullName evidence="2">Bile acid:sodium symporter</fullName>
    </submittedName>
</protein>
<dbReference type="Gene3D" id="1.20.1530.20">
    <property type="match status" value="1"/>
</dbReference>
<feature type="transmembrane region" description="Helical" evidence="1">
    <location>
        <begin position="68"/>
        <end position="88"/>
    </location>
</feature>
<sequence>MTRLKLDGFTGLLLLTVALTSILPCRGSAASVFAVLTKAAIVLLFFMHGAKLSRDAVLAGLGAWRLHLLVLAATFGLFPLLGLGIARIPASVLDPDIAQGMVFLSILPSTVQSSIALTAIAGGNVAAAVCSASLSNILGVFVTPALAAVMLPHTTGAGQGGFLAAVTDIATTLLLPFLAGHMSRRWTAHFVHRHKALLMRLDRGSILLVVYTAFSAAVVEGLWQRITAADLVAILVLDALLLAVVLFVTTRVARLFGFARADEIVVVFCGSKKSLASGVPMAAALFPVSLVGTMVLPLMFFHQLQLLVCAVLARRYAERTAESAAAGAPVPEAA</sequence>
<feature type="transmembrane region" description="Helical" evidence="1">
    <location>
        <begin position="231"/>
        <end position="250"/>
    </location>
</feature>